<name>A0ACB8LFG1_CITSI</name>
<evidence type="ECO:0000313" key="2">
    <source>
        <dbReference type="Proteomes" id="UP000829398"/>
    </source>
</evidence>
<reference evidence="2" key="1">
    <citation type="journal article" date="2023" name="Hortic. Res.">
        <title>A chromosome-level phased genome enabling allele-level studies in sweet orange: a case study on citrus Huanglongbing tolerance.</title>
        <authorList>
            <person name="Wu B."/>
            <person name="Yu Q."/>
            <person name="Deng Z."/>
            <person name="Duan Y."/>
            <person name="Luo F."/>
            <person name="Gmitter F. Jr."/>
        </authorList>
    </citation>
    <scope>NUCLEOTIDE SEQUENCE [LARGE SCALE GENOMIC DNA]</scope>
    <source>
        <strain evidence="2">cv. Valencia</strain>
    </source>
</reference>
<keyword evidence="2" id="KW-1185">Reference proteome</keyword>
<protein>
    <submittedName>
        <fullName evidence="1">RING-type domain-containing protein</fullName>
    </submittedName>
</protein>
<dbReference type="EMBL" id="CM039173">
    <property type="protein sequence ID" value="KAH9772086.1"/>
    <property type="molecule type" value="Genomic_DNA"/>
</dbReference>
<proteinExistence type="predicted"/>
<dbReference type="Proteomes" id="UP000829398">
    <property type="component" value="Chromosome 4"/>
</dbReference>
<comment type="caution">
    <text evidence="1">The sequence shown here is derived from an EMBL/GenBank/DDBJ whole genome shotgun (WGS) entry which is preliminary data.</text>
</comment>
<organism evidence="1 2">
    <name type="scientific">Citrus sinensis</name>
    <name type="common">Sweet orange</name>
    <name type="synonym">Citrus aurantium var. sinensis</name>
    <dbReference type="NCBI Taxonomy" id="2711"/>
    <lineage>
        <taxon>Eukaryota</taxon>
        <taxon>Viridiplantae</taxon>
        <taxon>Streptophyta</taxon>
        <taxon>Embryophyta</taxon>
        <taxon>Tracheophyta</taxon>
        <taxon>Spermatophyta</taxon>
        <taxon>Magnoliopsida</taxon>
        <taxon>eudicotyledons</taxon>
        <taxon>Gunneridae</taxon>
        <taxon>Pentapetalae</taxon>
        <taxon>rosids</taxon>
        <taxon>malvids</taxon>
        <taxon>Sapindales</taxon>
        <taxon>Rutaceae</taxon>
        <taxon>Aurantioideae</taxon>
        <taxon>Citrus</taxon>
    </lineage>
</organism>
<sequence length="175" mass="20484">MSLLAIISNFSPLLSLLLLLFLIYILRKQTFKFLSFMLSYIVSVSTHLKWACKFLIQNSLFGHRIGMHGVPAEIGEELLTVGRYERNNDNEAVECAVCLCEIEEGEEIRELRCDHIFHRVCLDQWVGLFRRVTCPLCRDFLDSRRAVVENGIEILVFKRFCYLDSSSDRDSWWLR</sequence>
<evidence type="ECO:0000313" key="1">
    <source>
        <dbReference type="EMBL" id="KAH9772086.1"/>
    </source>
</evidence>
<gene>
    <name evidence="1" type="ORF">KPL71_012919</name>
</gene>
<accession>A0ACB8LFG1</accession>